<dbReference type="EMBL" id="MK673549">
    <property type="protein sequence ID" value="QEQ67198.1"/>
    <property type="molecule type" value="Genomic_DNA"/>
</dbReference>
<dbReference type="EMBL" id="DAANGD010000022">
    <property type="protein sequence ID" value="HAC9737284.1"/>
    <property type="molecule type" value="Genomic_DNA"/>
</dbReference>
<evidence type="ECO:0000313" key="23">
    <source>
        <dbReference type="EMBL" id="HAD1716734.1"/>
    </source>
</evidence>
<gene>
    <name evidence="14" type="ORF">A3U32_12750</name>
    <name evidence="15" type="ORF">A3V89_17100</name>
    <name evidence="13" type="ORF">ADQ28_18700</name>
    <name evidence="9" type="ORF">DO533_23570</name>
    <name evidence="11" type="ORF">E0935_16225</name>
    <name evidence="10" type="ORF">ELS01_22085</name>
    <name evidence="12" type="ORF">FE758_21080</name>
    <name evidence="18" type="ORF">G0A76_16380</name>
    <name evidence="19" type="ORF">G0J81_20475</name>
    <name evidence="20" type="ORF">G0K25_20740</name>
    <name evidence="21" type="ORF">G0K37_16080</name>
    <name evidence="22" type="ORF">G0K72_21385</name>
    <name evidence="24" type="ORF">G3231_004359</name>
    <name evidence="26" type="ORF">G4J45_004174</name>
    <name evidence="25" type="ORF">G4K03_001775</name>
    <name evidence="27" type="ORF">G9C24_004385</name>
    <name evidence="17" type="ORF">GB120_24235</name>
    <name evidence="16" type="ORF">GBS58_19410</name>
    <name evidence="23" type="ORF">GTH68_18115</name>
</gene>
<geneLocation type="plasmid" evidence="8">
    <name>pJZ26</name>
</geneLocation>
<reference evidence="7" key="4">
    <citation type="submission" date="2016-08" db="EMBL/GenBank/DDBJ databases">
        <title>Salmonella enterica subsp. enterica serovar Typhimurium strain SC523 plasmid pSC523, complete sequence.</title>
        <authorList>
            <person name="Shi H.P."/>
            <person name="Liu B.H."/>
            <person name="Xiang R."/>
            <person name="Lei C.W."/>
            <person name="Wang Y.X."/>
            <person name="Zou W.C."/>
            <person name="Wang H.N."/>
        </authorList>
    </citation>
    <scope>NUCLEOTIDE SEQUENCE</scope>
    <source>
        <strain evidence="7">SC523</strain>
        <plasmid evidence="7">pSC523</plasmid>
    </source>
</reference>
<evidence type="ECO:0000313" key="28">
    <source>
        <dbReference type="EMBL" id="QEQ66733.1"/>
    </source>
</evidence>
<geneLocation type="plasmid" evidence="5">
    <name>pASSD2-MCR1</name>
</geneLocation>
<evidence type="ECO:0000313" key="21">
    <source>
        <dbReference type="EMBL" id="HAC9590456.1"/>
    </source>
</evidence>
<evidence type="ECO:0000313" key="29">
    <source>
        <dbReference type="EMBL" id="QEQ66975.1"/>
    </source>
</evidence>
<evidence type="ECO:0000313" key="20">
    <source>
        <dbReference type="EMBL" id="HAC9528670.1"/>
    </source>
</evidence>
<dbReference type="EMBL" id="AALLBL010000025">
    <property type="protein sequence ID" value="EDA7343484.1"/>
    <property type="molecule type" value="Genomic_DNA"/>
</dbReference>
<reference evidence="2" key="1">
    <citation type="submission" date="2014-09" db="EMBL/GenBank/DDBJ databases">
        <title>Complete sequence of a oqxAB-harboring IncHI2 plasmid from a Salmonella Typhimurium strain.</title>
        <authorList>
            <person name="Li L.Jr."/>
            <person name="Sun J."/>
            <person name="Deng H."/>
            <person name="Liu Y."/>
        </authorList>
    </citation>
    <scope>NUCLEOTIDE SEQUENCE</scope>
    <source>
        <strain evidence="2">GDS147</strain>
        <plasmid evidence="2">pHXY0908</plasmid>
    </source>
</reference>
<dbReference type="EMBL" id="AAHUQY010000025">
    <property type="protein sequence ID" value="ECA5343070.1"/>
    <property type="molecule type" value="Genomic_DNA"/>
</dbReference>
<evidence type="ECO:0000313" key="16">
    <source>
        <dbReference type="EMBL" id="HAB3656223.1"/>
    </source>
</evidence>
<accession>A0A077W3N9</accession>
<protein>
    <submittedName>
        <fullName evidence="7">Membrane protein</fullName>
    </submittedName>
</protein>
<proteinExistence type="predicted"/>
<dbReference type="EMBL" id="DAANWH010000012">
    <property type="protein sequence ID" value="HAD1716734.1"/>
    <property type="molecule type" value="Genomic_DNA"/>
</dbReference>
<organism evidence="21">
    <name type="scientific">Salmonella typhimurium</name>
    <dbReference type="NCBI Taxonomy" id="90371"/>
    <lineage>
        <taxon>Bacteria</taxon>
        <taxon>Pseudomonadati</taxon>
        <taxon>Pseudomonadota</taxon>
        <taxon>Gammaproteobacteria</taxon>
        <taxon>Enterobacterales</taxon>
        <taxon>Enterobacteriaceae</taxon>
        <taxon>Salmonella</taxon>
    </lineage>
</organism>
<reference evidence="21" key="7">
    <citation type="journal article" date="2018" name="Genome Biol.">
        <title>SKESA: strategic k-mer extension for scrupulous assemblies.</title>
        <authorList>
            <person name="Souvorov A."/>
            <person name="Agarwala R."/>
            <person name="Lipman D.J."/>
        </authorList>
    </citation>
    <scope>NUCLEOTIDE SEQUENCE</scope>
    <source>
        <strain evidence="19">L02319-16</strain>
        <strain evidence="18">R32</strain>
        <strain evidence="20">S01267-16</strain>
        <strain evidence="21">S02416-16</strain>
        <strain evidence="22">S05567-15</strain>
        <strain evidence="16">Salmonella enterica</strain>
        <strain evidence="23">SSI_AA721</strain>
    </source>
</reference>
<dbReference type="EMBL" id="KX721511">
    <property type="protein sequence ID" value="ARJ58526.1"/>
    <property type="molecule type" value="Genomic_DNA"/>
</dbReference>
<evidence type="ECO:0000313" key="25">
    <source>
        <dbReference type="EMBL" id="HAE5428427.1"/>
    </source>
</evidence>
<dbReference type="EMBL" id="MK673547">
    <property type="protein sequence ID" value="QEQ66733.1"/>
    <property type="molecule type" value="Genomic_DNA"/>
</dbReference>
<dbReference type="Proteomes" id="UP000839595">
    <property type="component" value="Unassembled WGS sequence"/>
</dbReference>
<geneLocation type="plasmid" evidence="7">
    <name>pSC523</name>
</geneLocation>
<accession>A0A2J0RD39</accession>
<dbReference type="EMBL" id="KX856065">
    <property type="protein sequence ID" value="APU90434.1"/>
    <property type="molecule type" value="Genomic_DNA"/>
</dbReference>
<evidence type="ECO:0000313" key="15">
    <source>
        <dbReference type="EMBL" id="EDA7614483.1"/>
    </source>
</evidence>
<evidence type="ECO:0000313" key="19">
    <source>
        <dbReference type="EMBL" id="HAC9262839.1"/>
    </source>
</evidence>
<dbReference type="RefSeq" id="WP_000041927.1">
    <property type="nucleotide sequence ID" value="NC_024983.1"/>
</dbReference>
<dbReference type="EMBL" id="DAARFR010000034">
    <property type="protein sequence ID" value="HAE2237414.1"/>
    <property type="molecule type" value="Genomic_DNA"/>
</dbReference>
<evidence type="ECO:0000313" key="27">
    <source>
        <dbReference type="EMBL" id="HAF0962247.1"/>
    </source>
</evidence>
<geneLocation type="plasmid" evidence="29">
    <name>pGDP37-4</name>
</geneLocation>
<reference evidence="3" key="2">
    <citation type="submission" date="2015-07" db="EMBL/GenBank/DDBJ databases">
        <title>Inchi2 plasmids mediate dissemination of oqxab in Salmonella typhimurium.</title>
        <authorList>
            <person name="Wong M.H."/>
            <person name="Chen S."/>
        </authorList>
    </citation>
    <scope>NUCLEOTIDE SEQUENCE</scope>
    <source>
        <strain evidence="3">ST06-53</strain>
        <plasmid evidence="3">pHK0653</plasmid>
    </source>
</reference>
<evidence type="ECO:0000313" key="12">
    <source>
        <dbReference type="EMBL" id="ECK9671200.1"/>
    </source>
</evidence>
<name>A0A077W3N9_SALTM</name>
<reference evidence="8" key="6">
    <citation type="submission" date="2017-10" db="EMBL/GenBank/DDBJ databases">
        <title>Salmonella enterica Serovar Typhimurium strain JZ26 plasmid pJZ26, complete sequence.</title>
        <authorList>
            <person name="Li Y."/>
        </authorList>
    </citation>
    <scope>NUCLEOTIDE SEQUENCE</scope>
    <source>
        <strain evidence="8">JZ26</strain>
        <plasmid evidence="8">pJZ26</plasmid>
    </source>
</reference>
<dbReference type="GeneID" id="91975105"/>
<dbReference type="EMBL" id="MG372114">
    <property type="protein sequence ID" value="AXJ99119.1"/>
    <property type="molecule type" value="Genomic_DNA"/>
</dbReference>
<evidence type="ECO:0000256" key="1">
    <source>
        <dbReference type="SAM" id="Phobius"/>
    </source>
</evidence>
<feature type="transmembrane region" description="Helical" evidence="1">
    <location>
        <begin position="268"/>
        <end position="286"/>
    </location>
</feature>
<geneLocation type="plasmid" evidence="30">
    <name>pJXP9</name>
</geneLocation>
<dbReference type="EMBL" id="DAASGN010000011">
    <property type="protein sequence ID" value="HAE5428427.1"/>
    <property type="molecule type" value="Genomic_DNA"/>
</dbReference>
<evidence type="ECO:0000313" key="30">
    <source>
        <dbReference type="EMBL" id="QEQ67198.1"/>
    </source>
</evidence>
<dbReference type="EMBL" id="KX856066">
    <property type="protein sequence ID" value="APZ80303.1"/>
    <property type="molecule type" value="Genomic_DNA"/>
</dbReference>
<dbReference type="EMBL" id="KT334335">
    <property type="protein sequence ID" value="ALI93055.1"/>
    <property type="molecule type" value="Genomic_DNA"/>
</dbReference>
<keyword evidence="1" id="KW-0472">Membrane</keyword>
<evidence type="ECO:0000313" key="22">
    <source>
        <dbReference type="EMBL" id="HAC9737284.1"/>
    </source>
</evidence>
<evidence type="ECO:0000313" key="6">
    <source>
        <dbReference type="EMBL" id="APZ80303.1"/>
    </source>
</evidence>
<evidence type="ECO:0000313" key="8">
    <source>
        <dbReference type="EMBL" id="AXJ99119.1"/>
    </source>
</evidence>
<dbReference type="EMBL" id="AAJEEL010000047">
    <property type="protein sequence ID" value="ECK9671200.1"/>
    <property type="molecule type" value="Genomic_DNA"/>
</dbReference>
<evidence type="ECO:0000313" key="14">
    <source>
        <dbReference type="EMBL" id="EDA7343484.1"/>
    </source>
</evidence>
<dbReference type="EMBL" id="MK673548">
    <property type="protein sequence ID" value="QEQ66975.1"/>
    <property type="molecule type" value="Genomic_DNA"/>
</dbReference>
<evidence type="ECO:0000313" key="17">
    <source>
        <dbReference type="EMBL" id="HAB5227283.1"/>
    </source>
</evidence>
<sequence>MSKNKARSKALHQTFSEIIPEMDKALNKQLLEVLMKYTERDNELIVILNEDGPNIIELKSLKPVSLLAEKLSAYSSYYHVDVVELVVKKIDFEGAYKLLKASPDVPLFKSLTELDKYLVEEFEKYGLNSFLDVDNLDYSLEKASELKNEQLINWVSDIICKREKLTLRKRFDVAVKAHYENVEKMYDTIRPLMKKLGFPEDLMTHTFSELSVFETKGWDHAIKSKIETLAKRETQYLDDAAKAENRRLVTEKLENSLAIAPTKPTRNWLHIAGIACLVVCTFMYVTNKFI</sequence>
<reference evidence="11" key="11">
    <citation type="submission" date="2019-03" db="EMBL/GenBank/DDBJ databases">
        <authorList>
            <person name="Ashton P.M."/>
            <person name="Dallman T."/>
            <person name="Nair S."/>
            <person name="De Pinna E."/>
            <person name="Peters T."/>
            <person name="Grant K."/>
        </authorList>
    </citation>
    <scope>NUCLEOTIDE SEQUENCE [LARGE SCALE GENOMIC DNA]</scope>
    <source>
        <strain evidence="15">116039</strain>
        <strain evidence="14">149207</strain>
        <strain evidence="11">265852</strain>
        <strain evidence="9">461175</strain>
        <strain evidence="10">582921</strain>
        <strain evidence="12">741674</strain>
    </source>
</reference>
<dbReference type="EMBL" id="AAIKGB010000016">
    <property type="protein sequence ID" value="ECF1544776.1"/>
    <property type="molecule type" value="Genomic_DNA"/>
</dbReference>
<geneLocation type="plasmid" evidence="2">
    <name>pHXY0908</name>
</geneLocation>
<dbReference type="EMBL" id="DAAGMG010000015">
    <property type="protein sequence ID" value="HAB3656223.1"/>
    <property type="molecule type" value="Genomic_DNA"/>
</dbReference>
<evidence type="ECO:0000313" key="9">
    <source>
        <dbReference type="EMBL" id="EBV4697723.1"/>
    </source>
</evidence>
<dbReference type="EMBL" id="DAANEO010000026">
    <property type="protein sequence ID" value="HAC9528670.1"/>
    <property type="molecule type" value="Genomic_DNA"/>
</dbReference>
<dbReference type="EMBL" id="DAAUBD010000071">
    <property type="protein sequence ID" value="HAF0962247.1"/>
    <property type="molecule type" value="Genomic_DNA"/>
</dbReference>
<evidence type="ECO:0000313" key="10">
    <source>
        <dbReference type="EMBL" id="ECA5343070.1"/>
    </source>
</evidence>
<keyword evidence="2" id="KW-0614">Plasmid</keyword>
<evidence type="ECO:0000313" key="26">
    <source>
        <dbReference type="EMBL" id="HAE6333020.1"/>
    </source>
</evidence>
<dbReference type="PATRIC" id="fig|90371.1190.peg.1713"/>
<evidence type="ECO:0000313" key="2">
    <source>
        <dbReference type="EMBL" id="AKG90260.1"/>
    </source>
</evidence>
<evidence type="ECO:0000313" key="4">
    <source>
        <dbReference type="EMBL" id="APA22762.1"/>
    </source>
</evidence>
<dbReference type="EMBL" id="AAKWTQ010000020">
    <property type="protein sequence ID" value="ECW5426365.1"/>
    <property type="molecule type" value="Genomic_DNA"/>
</dbReference>
<evidence type="ECO:0000313" key="3">
    <source>
        <dbReference type="EMBL" id="ALI93055.1"/>
    </source>
</evidence>
<reference evidence="13" key="8">
    <citation type="submission" date="2018-07" db="EMBL/GenBank/DDBJ databases">
        <authorList>
            <consortium name="GenomeTrakr network: Whole genome sequencing for foodborne pathogen traceback"/>
        </authorList>
    </citation>
    <scope>NUCLEOTIDE SEQUENCE</scope>
    <source>
        <strain evidence="13">ADRDL-14-19262</strain>
    </source>
</reference>
<geneLocation type="plasmid" evidence="4">
    <name>pIMP4-SEM1</name>
</geneLocation>
<evidence type="ECO:0000313" key="13">
    <source>
        <dbReference type="EMBL" id="ECW5426365.1"/>
    </source>
</evidence>
<dbReference type="EMBL" id="DAAMDA010000029">
    <property type="protein sequence ID" value="HAC6159877.1"/>
    <property type="molecule type" value="Genomic_DNA"/>
</dbReference>
<geneLocation type="plasmid" evidence="28">
    <name>pGDP25-25</name>
</geneLocation>
<evidence type="ECO:0000313" key="5">
    <source>
        <dbReference type="EMBL" id="APU90434.1"/>
    </source>
</evidence>
<reference evidence="5" key="5">
    <citation type="submission" date="2016-09" db="EMBL/GenBank/DDBJ databases">
        <title>Prevalence and molecular characterization of mcr-1-positive Salmonella strains recovered from animals, food samples and clinical specimens in China.</title>
        <authorList>
            <person name="Cui M."/>
            <person name="Zhang J."/>
            <person name="Zhang C."/>
            <person name="Gu Z."/>
            <person name="Li R."/>
            <person name="Chan E.Wai.-chi."/>
            <person name="Wu C."/>
            <person name="Yan M."/>
            <person name="Xu X."/>
            <person name="Chen S."/>
            <person name="Wu C."/>
        </authorList>
    </citation>
    <scope>NUCLEOTIDE SEQUENCE</scope>
    <source>
        <plasmid evidence="5">pASSD2-MCR1</plasmid>
        <plasmid evidence="6">pHSHLJ1-MCR1</plasmid>
    </source>
</reference>
<keyword evidence="1" id="KW-0812">Transmembrane</keyword>
<dbReference type="EMBL" id="KX810825">
    <property type="protein sequence ID" value="APA22762.1"/>
    <property type="molecule type" value="Genomic_DNA"/>
</dbReference>
<keyword evidence="1" id="KW-1133">Transmembrane helix</keyword>
<dbReference type="AlphaFoldDB" id="A0A077W3N9"/>
<reference evidence="21" key="9">
    <citation type="submission" date="2019-01" db="EMBL/GenBank/DDBJ databases">
        <authorList>
            <consortium name="NCBI Pathogen Detection Project"/>
        </authorList>
    </citation>
    <scope>NUCLEOTIDE SEQUENCE</scope>
    <source>
        <strain evidence="19">L02319-16</strain>
        <strain evidence="18">R32</strain>
        <strain evidence="20">S01267-16</strain>
        <strain evidence="21">S02416-16</strain>
        <strain evidence="22">S05567-15</strain>
        <strain evidence="16">Salmonella enterica</strain>
        <strain evidence="23">SSI_AA721</strain>
    </source>
</reference>
<geneLocation type="plasmid" evidence="6">
    <name>pHSHLJ1-MCR1</name>
</geneLocation>
<dbReference type="EMBL" id="DAANFB010000018">
    <property type="protein sequence ID" value="HAC9590456.1"/>
    <property type="molecule type" value="Genomic_DNA"/>
</dbReference>
<evidence type="ECO:0000313" key="7">
    <source>
        <dbReference type="EMBL" id="ARJ58526.1"/>
    </source>
</evidence>
<dbReference type="EMBL" id="DAANCL010000022">
    <property type="protein sequence ID" value="HAC9262839.1"/>
    <property type="molecule type" value="Genomic_DNA"/>
</dbReference>
<evidence type="ECO:0000313" key="18">
    <source>
        <dbReference type="EMBL" id="HAC6159877.1"/>
    </source>
</evidence>
<dbReference type="EMBL" id="KM877269">
    <property type="protein sequence ID" value="AKG90260.1"/>
    <property type="molecule type" value="Genomic_DNA"/>
</dbReference>
<dbReference type="EMBL" id="AALLDS010000024">
    <property type="protein sequence ID" value="EDA7614483.1"/>
    <property type="molecule type" value="Genomic_DNA"/>
</dbReference>
<geneLocation type="plasmid" evidence="3">
    <name>pHK0653</name>
</geneLocation>
<reference evidence="4" key="3">
    <citation type="journal article" date="2016" name="Sci. Rep.">
        <title>Isolation and plasmid characterization of carbapenemase (IMP-4) producing Salmonella enterica Typhimurium from cats.</title>
        <authorList>
            <person name="Abraham S."/>
            <person name="O'Dea M."/>
            <person name="Trott D.J."/>
            <person name="Abraham R.J."/>
            <person name="Hughes D."/>
            <person name="Pang S."/>
            <person name="McKew G."/>
            <person name="Cheong E.Y."/>
            <person name="Merlino J."/>
            <person name="Saputra S."/>
            <person name="Malik R."/>
            <person name="Gottlieb T."/>
        </authorList>
    </citation>
    <scope>NUCLEOTIDE SEQUENCE</scope>
    <source>
        <strain evidence="4">MU1</strain>
        <plasmid evidence="4">pIMP4-SEM1</plasmid>
    </source>
</reference>
<evidence type="ECO:0000313" key="11">
    <source>
        <dbReference type="EMBL" id="ECF1544776.1"/>
    </source>
</evidence>
<reference evidence="28" key="10">
    <citation type="submission" date="2019-03" db="EMBL/GenBank/DDBJ databases">
        <title>Emergency of fosA3-Carrying Epidemic Plasmids among Salmonella spp. of Food Animal Origin.</title>
        <authorList>
            <person name="Fang L.-X."/>
            <person name="Deng G.-H."/>
            <person name="Liao X.-P."/>
        </authorList>
    </citation>
    <scope>NUCLEOTIDE SEQUENCE</scope>
    <source>
        <strain evidence="28">GDP25-25</strain>
        <strain evidence="29">GDP37-4</strain>
        <strain evidence="30">JXP9</strain>
        <plasmid evidence="28">pGDP25-25</plasmid>
        <plasmid evidence="29">pGDP37-4</plasmid>
        <plasmid evidence="30">pJXP9</plasmid>
    </source>
</reference>
<dbReference type="EMBL" id="AAHFII010000077">
    <property type="protein sequence ID" value="EBV4697723.1"/>
    <property type="molecule type" value="Genomic_DNA"/>
</dbReference>
<dbReference type="EMBL" id="DAASOD010000050">
    <property type="protein sequence ID" value="HAE6333020.1"/>
    <property type="molecule type" value="Genomic_DNA"/>
</dbReference>
<dbReference type="EMBL" id="DAAGZT010000028">
    <property type="protein sequence ID" value="HAB5227283.1"/>
    <property type="molecule type" value="Genomic_DNA"/>
</dbReference>
<evidence type="ECO:0000313" key="24">
    <source>
        <dbReference type="EMBL" id="HAE2237414.1"/>
    </source>
</evidence>